<feature type="domain" description="Peptidase M16 C-terminal" evidence="3">
    <location>
        <begin position="171"/>
        <end position="341"/>
    </location>
</feature>
<dbReference type="AlphaFoldDB" id="A0A1F4Q2K4"/>
<accession>A0A1F4Q2K4</accession>
<dbReference type="GO" id="GO:0046872">
    <property type="term" value="F:metal ion binding"/>
    <property type="evidence" value="ECO:0007669"/>
    <property type="project" value="InterPro"/>
</dbReference>
<sequence length="420" mass="47037">MTTSPQAKKIILPNGLRVVTEEIGAMRSVSMGILAGVGSGSEAMKEAGLTHCIEHMMFKGTKKRSAYEIAHALDAIGGKMNAYTSKETTVYYAVVLDRHIGTEIDVLCDMVLGSVFDPKELETEKGVILEEIKMYEDTPDELIHDLFAEKILHGHPLGQPTIGQAETVRSFKRENILDYIGRFYSPKNMVVSLAGAIPGNVVELLKPYFEKYEGKEVPLKQPQPAIKGTISLKKKKTEQSHFCLGAGGPSQLDDDRFAFAILDNIMGGSMSSHLFQEVREKRGLAYSIYSTSSPFRDFGIAYTYAGISKENLEQVVGLILKEFTRMKKEGLTAAEIERAKEYMKGTTVLGLESTASRMSYIMRSEFYYNRIVTIDEVFEKIDRVRNDDIIRLANQYFKDEYLTLAVIGDLEELPVKELRC</sequence>
<reference evidence="4 5" key="1">
    <citation type="journal article" date="2016" name="Nat. Commun.">
        <title>Thousands of microbial genomes shed light on interconnected biogeochemical processes in an aquifer system.</title>
        <authorList>
            <person name="Anantharaman K."/>
            <person name="Brown C.T."/>
            <person name="Hug L.A."/>
            <person name="Sharon I."/>
            <person name="Castelle C.J."/>
            <person name="Probst A.J."/>
            <person name="Thomas B.C."/>
            <person name="Singh A."/>
            <person name="Wilkins M.J."/>
            <person name="Karaoz U."/>
            <person name="Brodie E.L."/>
            <person name="Williams K.H."/>
            <person name="Hubbard S.S."/>
            <person name="Banfield J.F."/>
        </authorList>
    </citation>
    <scope>NUCLEOTIDE SEQUENCE [LARGE SCALE GENOMIC DNA]</scope>
</reference>
<dbReference type="PANTHER" id="PTHR11851">
    <property type="entry name" value="METALLOPROTEASE"/>
    <property type="match status" value="1"/>
</dbReference>
<dbReference type="Gene3D" id="3.30.830.10">
    <property type="entry name" value="Metalloenzyme, LuxS/M16 peptidase-like"/>
    <property type="match status" value="2"/>
</dbReference>
<organism evidence="4 5">
    <name type="scientific">candidate division WOR-1 bacterium RIFCSPHIGHO2_01_FULL_53_15</name>
    <dbReference type="NCBI Taxonomy" id="1802564"/>
    <lineage>
        <taxon>Bacteria</taxon>
        <taxon>Bacillati</taxon>
        <taxon>Saganbacteria</taxon>
    </lineage>
</organism>
<dbReference type="InterPro" id="IPR007863">
    <property type="entry name" value="Peptidase_M16_C"/>
</dbReference>
<proteinExistence type="inferred from homology"/>
<gene>
    <name evidence="4" type="ORF">A2625_01880</name>
</gene>
<dbReference type="InterPro" id="IPR011249">
    <property type="entry name" value="Metalloenz_LuxS/M16"/>
</dbReference>
<dbReference type="SUPFAM" id="SSF63411">
    <property type="entry name" value="LuxS/MPP-like metallohydrolase"/>
    <property type="match status" value="2"/>
</dbReference>
<feature type="domain" description="Peptidase M16 N-terminal" evidence="2">
    <location>
        <begin position="17"/>
        <end position="163"/>
    </location>
</feature>
<protein>
    <recommendedName>
        <fullName evidence="6">Peptidase M16</fullName>
    </recommendedName>
</protein>
<dbReference type="Pfam" id="PF00675">
    <property type="entry name" value="Peptidase_M16"/>
    <property type="match status" value="1"/>
</dbReference>
<comment type="caution">
    <text evidence="4">The sequence shown here is derived from an EMBL/GenBank/DDBJ whole genome shotgun (WGS) entry which is preliminary data.</text>
</comment>
<evidence type="ECO:0000313" key="5">
    <source>
        <dbReference type="Proteomes" id="UP000178724"/>
    </source>
</evidence>
<dbReference type="PANTHER" id="PTHR11851:SF49">
    <property type="entry name" value="MITOCHONDRIAL-PROCESSING PEPTIDASE SUBUNIT ALPHA"/>
    <property type="match status" value="1"/>
</dbReference>
<evidence type="ECO:0000313" key="4">
    <source>
        <dbReference type="EMBL" id="OGB90066.1"/>
    </source>
</evidence>
<evidence type="ECO:0000256" key="1">
    <source>
        <dbReference type="ARBA" id="ARBA00007261"/>
    </source>
</evidence>
<dbReference type="EMBL" id="METM01000016">
    <property type="protein sequence ID" value="OGB90066.1"/>
    <property type="molecule type" value="Genomic_DNA"/>
</dbReference>
<evidence type="ECO:0000259" key="2">
    <source>
        <dbReference type="Pfam" id="PF00675"/>
    </source>
</evidence>
<dbReference type="InterPro" id="IPR011765">
    <property type="entry name" value="Pept_M16_N"/>
</dbReference>
<name>A0A1F4Q2K4_UNCSA</name>
<comment type="similarity">
    <text evidence="1">Belongs to the peptidase M16 family.</text>
</comment>
<dbReference type="Pfam" id="PF05193">
    <property type="entry name" value="Peptidase_M16_C"/>
    <property type="match status" value="1"/>
</dbReference>
<evidence type="ECO:0000259" key="3">
    <source>
        <dbReference type="Pfam" id="PF05193"/>
    </source>
</evidence>
<dbReference type="Proteomes" id="UP000178724">
    <property type="component" value="Unassembled WGS sequence"/>
</dbReference>
<dbReference type="InterPro" id="IPR050361">
    <property type="entry name" value="MPP/UQCRC_Complex"/>
</dbReference>
<evidence type="ECO:0008006" key="6">
    <source>
        <dbReference type="Google" id="ProtNLM"/>
    </source>
</evidence>